<dbReference type="SMART" id="SM00034">
    <property type="entry name" value="CLECT"/>
    <property type="match status" value="15"/>
</dbReference>
<feature type="domain" description="C-type lectin" evidence="2">
    <location>
        <begin position="952"/>
        <end position="1079"/>
    </location>
</feature>
<dbReference type="PROSITE" id="PS50041">
    <property type="entry name" value="C_TYPE_LECTIN_2"/>
    <property type="match status" value="15"/>
</dbReference>
<feature type="domain" description="C-type lectin" evidence="2">
    <location>
        <begin position="395"/>
        <end position="518"/>
    </location>
</feature>
<dbReference type="SUPFAM" id="SSF56436">
    <property type="entry name" value="C-type lectin-like"/>
    <property type="match status" value="15"/>
</dbReference>
<feature type="domain" description="C-type lectin" evidence="2">
    <location>
        <begin position="775"/>
        <end position="894"/>
    </location>
</feature>
<feature type="domain" description="C-type lectin" evidence="2">
    <location>
        <begin position="1347"/>
        <end position="1473"/>
    </location>
</feature>
<sequence length="3003" mass="331353">MMIFTYFPIPCLIAVAFISQFGQGQNFDQQTIVSTFNRSRRLFIDQCCSGFSCDASRPQAQRAVGVPQWTPWGSTLFVTMTPPVFFTRTFTPTVFIPTTAGIFIPITTVVFTTRRTTKKPKKKTTTKTTTEETTVEETTVTEETTTESLDPCAELTCPSHDCKKDDRKSIPPLYSNNGTQFLAAPSPNGALKIACGKLYLFSTNLKNYTDAGKICCAMSMRLLSFGANSTDQKCLSEMASFDQFFYQQTRLFWTSGSSMNCNYSWCPSNETITPGARWMSNFPKSAFAAAPEQDCVRLLFDRSTLALNTDYCSSLNYYICQGDVALIQNQDLVSVWPTTPAPATTITATTTTVAPCVTQKCPEGMCRRDLNNSVFVNNAGQFLTIPSPNGHFKVACGRLYLFSTNVKNLPDAISTCCAMSMTLATFGDLAKQNCVNELSNFDPDFSVARQFWTSGATVFCSLRWCTTNVDVANIVWMTSYPKPQPTPPAQDCLRLMLGKGVSLYNTDTCTNVNNYICEGDISLLQSINQVQNWPSTNVPFTTTPPSCAVICPTFQCNRNANYFTSNDAILTVPSSFGFVKSACGKAYMFSRASVSQVEASVACCELGMSLLSIDNQAEQDCLHSLNMESADMKYSTRAFWTSGSQRGCPLRAFKWCATNEVLTPSTLRWAPGQPNHANGVQDCVQLTINPGATTNTVLNDESCYTPFNFICEGPATLLGANATQTTPSPAPTCNATCLQMTCEKNPTFYSSNGKYLSVDTQVGLLREMCDSAVIFGNDLKTFIDAQKFCCQAGLRLLSAETLDKFNCLADANKGNTRWFGRKFWTSATTSNCPRVYRWCLEDQTAIVIVNDSFWRPGQPQDEGIYDCVQITLNVSSLNVLTDENCNSLAYPACEGTPLLLPWYTTTTPPSTQDPLNCAPLCPTQVCERNPLNYTRDGRFINESTAAGTFKESCGRLYLFSYIQMPYNDAYAACCDLGMRLLSVEDQFKHQCLVDLNNVDTMYTNKVFWTSGSDLGCPFKFKWCASNTWFSNTSVNWLPGQPNNAYGVQDCVQLTLTKGTWAQSTYNDDPCSFTYSFICEGDRSLYRGSSFYTTTSTTTTSTTTVRPTTPLNRPSDCDPVCPPFSCERDPFLFTTDGRFLNLSKVNGIMREACGKMYYFSVEQDSYTNAASTCCDMGMNLLSVETSIEHQCLTNLNQLDMRYVDKIFWTSGSQRNCPFNFRWCTATNNIAFTSTSIAWQPGQPNNLNDVQDCVQLTLNAVNLTNNGYNDEPCLYANYFICESDSSLLWRTTTTTTTSTTLAPTTTTPICNAICPQTTCDKDTKMFTADGKYLSDYITVSNTLGVLAETCGRLYFFGSKMMSATEARTICCSMGMWSVGVESLDENKCIAEIYGSLGLPTRIYWTSGSQKGCNLSFKWCSSNITFGPTSINWLAGQPNNLYGVQECVQMSLSQSSSVSATFNDDPCSFSYYFVCEGPASLIQRGSTISTSTTPAPCVASCPQVLCDRDYKMFSADGKYLDESALSSAGVVAESCGRLYFFGNRMVSANDANYYCCSLGMSSVAVETSEENQCLSRSYASTGLPSRFYWTSGSQLGCNLYFKWCSSNISFGSRSINWLQGQPNNLNGIQDCIQMTLSPGTNPLAAFNDDPCSYLYYYLCEGDLTLLERNSQLVQSTTPSPWNPNCTPRCPNVVCDKDPTLFTPDGKYLAVPSPIGTVRDACGKVYLFSNIQETQNDASAICCEAGMRLVSIETLAEHECLTQLNNVDMRYTSRMHWTSGNQNSCPFKFRWCPSNNTFSNTSINWLAGQPNNLNGIQDCVQFLLTTGVWTSSSFIDEACSYANYFICEADRSVLQSNAATTTAVPATTTTINPAFVTSCLPSCPSFTCDRDPSLFTADGQFLVAPTSMGIVKEICGKIYFFGSSQMSYGSAAAQCCDLGMSLLSVESQMEHQCITDLNNADMKYSSRAFWTSGSDRSCPFNFRWCTSPNNSFFYNSSINWQTGQPNNAFNAQDCVQLTLNTGMVTASTYDDQPCTFVNYFICEGSRLLLQSNNIVTSTLSTTTTTTTTAPPTTACLPRCPAFNCDRDPSYFTRDGQFLNGQPSIGILKETCGKLYFFGSSQLAYVSAATICCDLGMSLLSVETSSEHQCLTDLNNGDMRWSDRSFWTSGSDQSCPFNFQWCTAPSSSFFYNSSINWLAGQPNNAFNQQDCVQLRLTTGSWTASTYDDQPCNFVSFYICEGDRMLLQSNWQNATTTTTPPPTTTCQPKCPSFSCERDPSLFTSDGRYLNVPPEYGVIKETCGKIYFFSRVQDSFINGAAACCDLGMSLVSIESQYEHQCLTDLNNLDMKYSGRYFWTSGSQLNCSFNFRWCTSNAFFTNTSVNWMAGQPNNAFGIQSCVHFLLTTGAWTASAYDDQPCSYFYYFICEGDRLLLQSNNPTATTTPTTTTTPAPTTTCTPACPGYFCERDPSFFTPDGKSLSIPAEYGFVRQACGRLYFIGITQEIYNDTLSYCCDYGMTLLSVETQAEHQCLSDLNNGDANMRYSNRIFWTSGNHRGCPFNFRWCSSSGFFGNTSINWASGQPNNARGLQECVQLTLNAGVSTNSFYNDEACSFAAFYICEGDQSLLWNAGTVTTTTTTPPTTTRACTSPACPGFVCEKDPSLFTSDGRFLNVPISVGFMRVICGRLYLFSTTQTTYTNALAACCDASMDLISVESIVEHSCITDTNNNELRFNNRAFWTSGVDIGCPFRFQWCTGPKQAFSNTSINWAAGQPDNQFGIDDCVQWNLNTGQWSASTFADAPCNSYYYYICEGDPALLQSSATTTTTTTTTTTSTTTLPTTTTPCQSPLCSNPSCSIDSNYVNPDGSFKPIPSSIGYVKYACGRRYFFSTISRSKNDAALICCVLGTKLVSIETNAELTCLSDLNKADANLRSSQIYWTSGTDENCPYKYSWCGTNSRFGDTAWSTGQPDKYLPPENCVAVALNVDTPTQRGYSGILDTTCSYNNLFICE</sequence>
<evidence type="ECO:0000259" key="2">
    <source>
        <dbReference type="PROSITE" id="PS50041"/>
    </source>
</evidence>
<feature type="domain" description="C-type lectin" evidence="2">
    <location>
        <begin position="582"/>
        <end position="712"/>
    </location>
</feature>
<feature type="domain" description="C-type lectin" evidence="2">
    <location>
        <begin position="1717"/>
        <end position="1844"/>
    </location>
</feature>
<dbReference type="OrthoDB" id="7357196at2759"/>
<name>A0A8S1DND6_9INSE</name>
<dbReference type="Pfam" id="PF00059">
    <property type="entry name" value="Lectin_C"/>
    <property type="match status" value="12"/>
</dbReference>
<feature type="signal peptide" evidence="1">
    <location>
        <begin position="1"/>
        <end position="24"/>
    </location>
</feature>
<reference evidence="3 4" key="1">
    <citation type="submission" date="2020-04" db="EMBL/GenBank/DDBJ databases">
        <authorList>
            <person name="Alioto T."/>
            <person name="Alioto T."/>
            <person name="Gomez Garrido J."/>
        </authorList>
    </citation>
    <scope>NUCLEOTIDE SEQUENCE [LARGE SCALE GENOMIC DNA]</scope>
</reference>
<feature type="domain" description="C-type lectin" evidence="2">
    <location>
        <begin position="2677"/>
        <end position="2805"/>
    </location>
</feature>
<feature type="domain" description="C-type lectin" evidence="2">
    <location>
        <begin position="194"/>
        <end position="321"/>
    </location>
</feature>
<feature type="domain" description="C-type lectin" evidence="2">
    <location>
        <begin position="2874"/>
        <end position="3003"/>
    </location>
</feature>
<comment type="caution">
    <text evidence="3">The sequence shown here is derived from an EMBL/GenBank/DDBJ whole genome shotgun (WGS) entry which is preliminary data.</text>
</comment>
<protein>
    <recommendedName>
        <fullName evidence="2">C-type lectin domain-containing protein</fullName>
    </recommendedName>
</protein>
<feature type="domain" description="C-type lectin" evidence="2">
    <location>
        <begin position="2295"/>
        <end position="2422"/>
    </location>
</feature>
<dbReference type="InterPro" id="IPR051004">
    <property type="entry name" value="DC-SIGN_domain-containing"/>
</dbReference>
<evidence type="ECO:0000313" key="3">
    <source>
        <dbReference type="EMBL" id="CAB3381753.1"/>
    </source>
</evidence>
<dbReference type="Proteomes" id="UP000494165">
    <property type="component" value="Unassembled WGS sequence"/>
</dbReference>
<keyword evidence="1" id="KW-0732">Signal</keyword>
<evidence type="ECO:0000313" key="4">
    <source>
        <dbReference type="Proteomes" id="UP000494165"/>
    </source>
</evidence>
<dbReference type="InterPro" id="IPR001304">
    <property type="entry name" value="C-type_lectin-like"/>
</dbReference>
<feature type="domain" description="C-type lectin" evidence="2">
    <location>
        <begin position="2486"/>
        <end position="2615"/>
    </location>
</feature>
<dbReference type="InterPro" id="IPR016186">
    <property type="entry name" value="C-type_lectin-like/link_sf"/>
</dbReference>
<proteinExistence type="predicted"/>
<dbReference type="PANTHER" id="PTHR22802:SF465">
    <property type="entry name" value="AT17652P-RELATED"/>
    <property type="match status" value="1"/>
</dbReference>
<keyword evidence="4" id="KW-1185">Reference proteome</keyword>
<dbReference type="InterPro" id="IPR016187">
    <property type="entry name" value="CTDL_fold"/>
</dbReference>
<dbReference type="CDD" id="cd00037">
    <property type="entry name" value="CLECT"/>
    <property type="match status" value="14"/>
</dbReference>
<dbReference type="PANTHER" id="PTHR22802">
    <property type="entry name" value="C-TYPE LECTIN SUPERFAMILY MEMBER"/>
    <property type="match status" value="1"/>
</dbReference>
<feature type="domain" description="C-type lectin" evidence="2">
    <location>
        <begin position="1531"/>
        <end position="1657"/>
    </location>
</feature>
<accession>A0A8S1DND6</accession>
<dbReference type="Gene3D" id="3.10.100.10">
    <property type="entry name" value="Mannose-Binding Protein A, subunit A"/>
    <property type="match status" value="15"/>
</dbReference>
<feature type="domain" description="C-type lectin" evidence="2">
    <location>
        <begin position="1910"/>
        <end position="2039"/>
    </location>
</feature>
<organism evidence="3 4">
    <name type="scientific">Cloeon dipterum</name>
    <dbReference type="NCBI Taxonomy" id="197152"/>
    <lineage>
        <taxon>Eukaryota</taxon>
        <taxon>Metazoa</taxon>
        <taxon>Ecdysozoa</taxon>
        <taxon>Arthropoda</taxon>
        <taxon>Hexapoda</taxon>
        <taxon>Insecta</taxon>
        <taxon>Pterygota</taxon>
        <taxon>Palaeoptera</taxon>
        <taxon>Ephemeroptera</taxon>
        <taxon>Pisciforma</taxon>
        <taxon>Baetidae</taxon>
        <taxon>Cloeon</taxon>
    </lineage>
</organism>
<dbReference type="EMBL" id="CADEPI010000246">
    <property type="protein sequence ID" value="CAB3381753.1"/>
    <property type="molecule type" value="Genomic_DNA"/>
</dbReference>
<feature type="domain" description="C-type lectin" evidence="2">
    <location>
        <begin position="2106"/>
        <end position="2235"/>
    </location>
</feature>
<evidence type="ECO:0000256" key="1">
    <source>
        <dbReference type="SAM" id="SignalP"/>
    </source>
</evidence>
<feature type="chain" id="PRO_5035928696" description="C-type lectin domain-containing protein" evidence="1">
    <location>
        <begin position="25"/>
        <end position="3003"/>
    </location>
</feature>
<feature type="domain" description="C-type lectin" evidence="2">
    <location>
        <begin position="1151"/>
        <end position="1280"/>
    </location>
</feature>
<gene>
    <name evidence="3" type="ORF">CLODIP_2_CD06319</name>
</gene>